<protein>
    <submittedName>
        <fullName evidence="1">Uncharacterized protein</fullName>
    </submittedName>
</protein>
<dbReference type="AlphaFoldDB" id="A0A382YFQ9"/>
<proteinExistence type="predicted"/>
<dbReference type="EMBL" id="UINC01174956">
    <property type="protein sequence ID" value="SVD81338.1"/>
    <property type="molecule type" value="Genomic_DNA"/>
</dbReference>
<sequence>VGWYSRSVIAGESAVMVSQLFGYNLGTVMGYFQAETGLRDGQGV</sequence>
<reference evidence="1" key="1">
    <citation type="submission" date="2018-05" db="EMBL/GenBank/DDBJ databases">
        <authorList>
            <person name="Lanie J.A."/>
            <person name="Ng W.-L."/>
            <person name="Kazmierczak K.M."/>
            <person name="Andrzejewski T.M."/>
            <person name="Davidsen T.M."/>
            <person name="Wayne K.J."/>
            <person name="Tettelin H."/>
            <person name="Glass J.I."/>
            <person name="Rusch D."/>
            <person name="Podicherti R."/>
            <person name="Tsui H.-C.T."/>
            <person name="Winkler M.E."/>
        </authorList>
    </citation>
    <scope>NUCLEOTIDE SEQUENCE</scope>
</reference>
<gene>
    <name evidence="1" type="ORF">METZ01_LOCUS434192</name>
</gene>
<organism evidence="1">
    <name type="scientific">marine metagenome</name>
    <dbReference type="NCBI Taxonomy" id="408172"/>
    <lineage>
        <taxon>unclassified sequences</taxon>
        <taxon>metagenomes</taxon>
        <taxon>ecological metagenomes</taxon>
    </lineage>
</organism>
<name>A0A382YFQ9_9ZZZZ</name>
<evidence type="ECO:0000313" key="1">
    <source>
        <dbReference type="EMBL" id="SVD81338.1"/>
    </source>
</evidence>
<feature type="non-terminal residue" evidence="1">
    <location>
        <position position="1"/>
    </location>
</feature>
<accession>A0A382YFQ9</accession>